<keyword evidence="9 15" id="KW-0862">Zinc</keyword>
<name>A0AAD9CUY5_PAPLA</name>
<dbReference type="InterPro" id="IPR013956">
    <property type="entry name" value="E3_ubiquit_lig_Bre1"/>
</dbReference>
<evidence type="ECO:0000256" key="11">
    <source>
        <dbReference type="ARBA" id="ARBA00023054"/>
    </source>
</evidence>
<evidence type="ECO:0000256" key="16">
    <source>
        <dbReference type="SAM" id="Coils"/>
    </source>
</evidence>
<dbReference type="InterPro" id="IPR017907">
    <property type="entry name" value="Znf_RING_CS"/>
</dbReference>
<feature type="coiled-coil region" evidence="16">
    <location>
        <begin position="61"/>
        <end position="88"/>
    </location>
</feature>
<dbReference type="PROSITE" id="PS50089">
    <property type="entry name" value="ZF_RING_2"/>
    <property type="match status" value="1"/>
</dbReference>
<dbReference type="AlphaFoldDB" id="A0AAD9CUY5"/>
<feature type="coiled-coil region" evidence="16">
    <location>
        <begin position="668"/>
        <end position="744"/>
    </location>
</feature>
<evidence type="ECO:0000256" key="1">
    <source>
        <dbReference type="ARBA" id="ARBA00000900"/>
    </source>
</evidence>
<dbReference type="InterPro" id="IPR018957">
    <property type="entry name" value="Znf_C3HC4_RING-type"/>
</dbReference>
<dbReference type="SUPFAM" id="SSF57850">
    <property type="entry name" value="RING/U-box"/>
    <property type="match status" value="1"/>
</dbReference>
<feature type="coiled-coil region" evidence="16">
    <location>
        <begin position="300"/>
        <end position="412"/>
    </location>
</feature>
<evidence type="ECO:0000313" key="19">
    <source>
        <dbReference type="EMBL" id="KAK1921922.1"/>
    </source>
</evidence>
<comment type="similarity">
    <text evidence="4 15">Belongs to the BRE1 family.</text>
</comment>
<dbReference type="Pfam" id="PF00097">
    <property type="entry name" value="zf-C3HC4"/>
    <property type="match status" value="1"/>
</dbReference>
<comment type="catalytic activity">
    <reaction evidence="1 15">
        <text>S-ubiquitinyl-[E2 ubiquitin-conjugating enzyme]-L-cysteine + [acceptor protein]-L-lysine = [E2 ubiquitin-conjugating enzyme]-L-cysteine + N(6)-ubiquitinyl-[acceptor protein]-L-lysine.</text>
        <dbReference type="EC" id="2.3.2.27"/>
    </reaction>
</comment>
<evidence type="ECO:0000256" key="6">
    <source>
        <dbReference type="ARBA" id="ARBA00022723"/>
    </source>
</evidence>
<evidence type="ECO:0000256" key="15">
    <source>
        <dbReference type="RuleBase" id="RU365038"/>
    </source>
</evidence>
<dbReference type="GO" id="GO:0016567">
    <property type="term" value="P:protein ubiquitination"/>
    <property type="evidence" value="ECO:0007669"/>
    <property type="project" value="UniProtKB-UniRule"/>
</dbReference>
<feature type="region of interest" description="Disordered" evidence="17">
    <location>
        <begin position="216"/>
        <end position="276"/>
    </location>
</feature>
<dbReference type="Pfam" id="PF26095">
    <property type="entry name" value="CC_Bre1"/>
    <property type="match status" value="1"/>
</dbReference>
<keyword evidence="11 15" id="KW-0175">Coiled coil</keyword>
<evidence type="ECO:0000256" key="4">
    <source>
        <dbReference type="ARBA" id="ARBA00005555"/>
    </source>
</evidence>
<dbReference type="Proteomes" id="UP001182556">
    <property type="component" value="Unassembled WGS sequence"/>
</dbReference>
<feature type="compositionally biased region" description="Basic and acidic residues" evidence="17">
    <location>
        <begin position="216"/>
        <end position="243"/>
    </location>
</feature>
<dbReference type="EC" id="2.3.2.27" evidence="15"/>
<dbReference type="Gene3D" id="3.30.40.10">
    <property type="entry name" value="Zinc/RING finger domain, C3HC4 (zinc finger)"/>
    <property type="match status" value="1"/>
</dbReference>
<evidence type="ECO:0000256" key="7">
    <source>
        <dbReference type="ARBA" id="ARBA00022771"/>
    </source>
</evidence>
<feature type="domain" description="RING-type" evidence="18">
    <location>
        <begin position="771"/>
        <end position="809"/>
    </location>
</feature>
<evidence type="ECO:0000256" key="8">
    <source>
        <dbReference type="ARBA" id="ARBA00022786"/>
    </source>
</evidence>
<dbReference type="GO" id="GO:0006325">
    <property type="term" value="P:chromatin organization"/>
    <property type="evidence" value="ECO:0007669"/>
    <property type="project" value="UniProtKB-KW"/>
</dbReference>
<evidence type="ECO:0000259" key="18">
    <source>
        <dbReference type="PROSITE" id="PS50089"/>
    </source>
</evidence>
<evidence type="ECO:0000256" key="17">
    <source>
        <dbReference type="SAM" id="MobiDB-lite"/>
    </source>
</evidence>
<dbReference type="GO" id="GO:0061630">
    <property type="term" value="F:ubiquitin protein ligase activity"/>
    <property type="evidence" value="ECO:0007669"/>
    <property type="project" value="UniProtKB-EC"/>
</dbReference>
<dbReference type="InterPro" id="IPR013083">
    <property type="entry name" value="Znf_RING/FYVE/PHD"/>
</dbReference>
<dbReference type="PROSITE" id="PS00518">
    <property type="entry name" value="ZF_RING_1"/>
    <property type="match status" value="1"/>
</dbReference>
<comment type="pathway">
    <text evidence="3 15">Protein modification; protein ubiquitination.</text>
</comment>
<dbReference type="PANTHER" id="PTHR23163:SF0">
    <property type="entry name" value="E3 UBIQUITIN-PROTEIN LIGASE BRE1"/>
    <property type="match status" value="1"/>
</dbReference>
<dbReference type="PANTHER" id="PTHR23163">
    <property type="entry name" value="RING FINGER PROTEIN-RELATED"/>
    <property type="match status" value="1"/>
</dbReference>
<dbReference type="GO" id="GO:0008270">
    <property type="term" value="F:zinc ion binding"/>
    <property type="evidence" value="ECO:0007669"/>
    <property type="project" value="UniProtKB-KW"/>
</dbReference>
<accession>A0AAD9CUY5</accession>
<dbReference type="GO" id="GO:0005634">
    <property type="term" value="C:nucleus"/>
    <property type="evidence" value="ECO:0007669"/>
    <property type="project" value="UniProtKB-SubCell"/>
</dbReference>
<evidence type="ECO:0000256" key="10">
    <source>
        <dbReference type="ARBA" id="ARBA00022853"/>
    </source>
</evidence>
<dbReference type="InterPro" id="IPR058643">
    <property type="entry name" value="BRE1-like_CC"/>
</dbReference>
<evidence type="ECO:0000256" key="9">
    <source>
        <dbReference type="ARBA" id="ARBA00022833"/>
    </source>
</evidence>
<dbReference type="GO" id="GO:0033503">
    <property type="term" value="C:HULC complex"/>
    <property type="evidence" value="ECO:0007669"/>
    <property type="project" value="TreeGrafter"/>
</dbReference>
<reference evidence="19" key="1">
    <citation type="submission" date="2023-02" db="EMBL/GenBank/DDBJ databases">
        <title>Identification and recombinant expression of a fungal hydrolase from Papiliotrema laurentii that hydrolyzes apple cutin and clears colloidal polyester polyurethane.</title>
        <authorList>
            <consortium name="DOE Joint Genome Institute"/>
            <person name="Roman V.A."/>
            <person name="Bojanowski C."/>
            <person name="Crable B.R."/>
            <person name="Wagner D.N."/>
            <person name="Hung C.S."/>
            <person name="Nadeau L.J."/>
            <person name="Schratz L."/>
            <person name="Haridas S."/>
            <person name="Pangilinan J."/>
            <person name="Lipzen A."/>
            <person name="Na H."/>
            <person name="Yan M."/>
            <person name="Ng V."/>
            <person name="Grigoriev I.V."/>
            <person name="Spatafora J.W."/>
            <person name="Barlow D."/>
            <person name="Biffinger J."/>
            <person name="Kelley-Loughnane N."/>
            <person name="Varaljay V.A."/>
            <person name="Crookes-Goodson W.J."/>
        </authorList>
    </citation>
    <scope>NUCLEOTIDE SEQUENCE</scope>
    <source>
        <strain evidence="19">5307AH</strain>
    </source>
</reference>
<proteinExistence type="inferred from homology"/>
<feature type="compositionally biased region" description="Basic and acidic residues" evidence="17">
    <location>
        <begin position="1"/>
        <end position="12"/>
    </location>
</feature>
<evidence type="ECO:0000256" key="12">
    <source>
        <dbReference type="ARBA" id="ARBA00023242"/>
    </source>
</evidence>
<sequence>MNADLKRVRADDSSTPSSPAKRRAMSVSSNAPPSASEGEGGVEEWQAVVEVKRKEAIYRQMLEYRRMHEREVKRANELEAQKRVLEASVQAVEVCWSQLVSVMTDLLGDSAADTATRDASEPIIDPSLSRPELDSALSKRLPSTRKLISSFVESSKNGISPAVQDLHSKCSKLQAESSTLKSRNRDLQAQVAALSDEKDTAARDLLKAQKALDRQRMEFDKAQDEWKTRDRDRDKDRERDMEGSRGSATPNAGRANGSGHATPNGKVENDEKPFDGTANTGMLLDTTELEEKAASRLKALEALRAQHTALQQEYDQLKISSATPTEQALRDSPFFQIYLHQLATHFNRANDLQQRYDATEKKLDELRSNNQEFREAVLAEGRAESEQLRAQIAQKNTDLTRLRGQRDEKEQELLERRTKEGEKMRYAEEVEVLAKTQAERIVWLESEIKRLKGRLGAESGSAGYLAFLRSDGGVDGDYVKNLEAKLSDAQTRLDALATDEVADVANTRVELDSVKVKLRQYEKVLGPNPDITSDVQELARLLEQAQEDRQRLALQVQEAEEATNALYAEMEGLSKLCDETTKTMSQKTYELKDSELKMSRLATEKAKANNKYFAAMQTKEVLEQETRSMQRTVDKQSVLLQKAQEVERGLNAQIAAHEKGLIALKNSSLDLQSQLAQIASEKAQLEHRLSQAQATLAEAQKTMHQRVADHAAEKATREKLQEEVEEKQRKIEKLKERHEAMVGASSGKHGVSATEYALQQERDKLFKLLRCSCCNLNFKQQVITRCMHTFCKGCLDDRIASRQRKCPACGVAFSKEEVQTIYWQ</sequence>
<evidence type="ECO:0000256" key="3">
    <source>
        <dbReference type="ARBA" id="ARBA00004906"/>
    </source>
</evidence>
<dbReference type="InterPro" id="IPR001841">
    <property type="entry name" value="Znf_RING"/>
</dbReference>
<evidence type="ECO:0000256" key="13">
    <source>
        <dbReference type="ARBA" id="ARBA00059679"/>
    </source>
</evidence>
<keyword evidence="7 14" id="KW-0863">Zinc-finger</keyword>
<evidence type="ECO:0000256" key="5">
    <source>
        <dbReference type="ARBA" id="ARBA00022679"/>
    </source>
</evidence>
<comment type="caution">
    <text evidence="19">The sequence shown here is derived from an EMBL/GenBank/DDBJ whole genome shotgun (WGS) entry which is preliminary data.</text>
</comment>
<keyword evidence="10 15" id="KW-0156">Chromatin regulator</keyword>
<evidence type="ECO:0000256" key="2">
    <source>
        <dbReference type="ARBA" id="ARBA00004123"/>
    </source>
</evidence>
<evidence type="ECO:0000256" key="14">
    <source>
        <dbReference type="PROSITE-ProRule" id="PRU00175"/>
    </source>
</evidence>
<evidence type="ECO:0000313" key="20">
    <source>
        <dbReference type="Proteomes" id="UP001182556"/>
    </source>
</evidence>
<feature type="region of interest" description="Disordered" evidence="17">
    <location>
        <begin position="1"/>
        <end position="42"/>
    </location>
</feature>
<dbReference type="CDD" id="cd16499">
    <property type="entry name" value="RING-HC_Bre1-like"/>
    <property type="match status" value="1"/>
</dbReference>
<keyword evidence="5 15" id="KW-0808">Transferase</keyword>
<dbReference type="Pfam" id="PF08647">
    <property type="entry name" value="BRE1"/>
    <property type="match status" value="1"/>
</dbReference>
<keyword evidence="6 15" id="KW-0479">Metal-binding</keyword>
<comment type="subcellular location">
    <subcellularLocation>
        <location evidence="2 15">Nucleus</location>
    </subcellularLocation>
</comment>
<protein>
    <recommendedName>
        <fullName evidence="15">E3 ubiquitin protein ligase</fullName>
        <ecNumber evidence="15">2.3.2.27</ecNumber>
    </recommendedName>
</protein>
<feature type="coiled-coil region" evidence="16">
    <location>
        <begin position="535"/>
        <end position="625"/>
    </location>
</feature>
<comment type="function">
    <text evidence="13">E3 ubiquitin-protein ligase that mediates monoubiquitination of histone H2B to form H2BK123ub1. H2BK123ub1 gives a specific tag for epigenetic transcriptional activation and is also a prerequisite for H3K4me and H3K79me formation.</text>
</comment>
<organism evidence="19 20">
    <name type="scientific">Papiliotrema laurentii</name>
    <name type="common">Cryptococcus laurentii</name>
    <dbReference type="NCBI Taxonomy" id="5418"/>
    <lineage>
        <taxon>Eukaryota</taxon>
        <taxon>Fungi</taxon>
        <taxon>Dikarya</taxon>
        <taxon>Basidiomycota</taxon>
        <taxon>Agaricomycotina</taxon>
        <taxon>Tremellomycetes</taxon>
        <taxon>Tremellales</taxon>
        <taxon>Rhynchogastremaceae</taxon>
        <taxon>Papiliotrema</taxon>
    </lineage>
</organism>
<keyword evidence="20" id="KW-1185">Reference proteome</keyword>
<dbReference type="EMBL" id="JAODAN010000009">
    <property type="protein sequence ID" value="KAK1921922.1"/>
    <property type="molecule type" value="Genomic_DNA"/>
</dbReference>
<keyword evidence="12 15" id="KW-0539">Nucleus</keyword>
<keyword evidence="8 15" id="KW-0833">Ubl conjugation pathway</keyword>
<gene>
    <name evidence="19" type="ORF">DB88DRAFT_532422</name>
</gene>